<dbReference type="EMBL" id="JBHSZH010000001">
    <property type="protein sequence ID" value="MFC7078973.1"/>
    <property type="molecule type" value="Genomic_DNA"/>
</dbReference>
<dbReference type="SUPFAM" id="SSF53167">
    <property type="entry name" value="Purine and uridine phosphorylases"/>
    <property type="match status" value="1"/>
</dbReference>
<evidence type="ECO:0000313" key="1">
    <source>
        <dbReference type="EMBL" id="MFC7078973.1"/>
    </source>
</evidence>
<dbReference type="Proteomes" id="UP001596407">
    <property type="component" value="Unassembled WGS sequence"/>
</dbReference>
<comment type="caution">
    <text evidence="1">The sequence shown here is derived from an EMBL/GenBank/DDBJ whole genome shotgun (WGS) entry which is preliminary data.</text>
</comment>
<dbReference type="InterPro" id="IPR009486">
    <property type="entry name" value="Pur_nuclsid_perm"/>
</dbReference>
<dbReference type="GeneID" id="79305421"/>
<protein>
    <submittedName>
        <fullName evidence="1">Phosphorylase</fullName>
    </submittedName>
</protein>
<dbReference type="Gene3D" id="3.40.50.1580">
    <property type="entry name" value="Nucleoside phosphorylase domain"/>
    <property type="match status" value="1"/>
</dbReference>
<evidence type="ECO:0000313" key="2">
    <source>
        <dbReference type="Proteomes" id="UP001596407"/>
    </source>
</evidence>
<dbReference type="InterPro" id="IPR035994">
    <property type="entry name" value="Nucleoside_phosphorylase_sf"/>
</dbReference>
<dbReference type="PANTHER" id="PTHR38643:SF1">
    <property type="entry name" value="PURINE NUCLEOSIDE PERMEASE C285.05-RELATED"/>
    <property type="match status" value="1"/>
</dbReference>
<organism evidence="1 2">
    <name type="scientific">Halorussus caseinilyticus</name>
    <dbReference type="NCBI Taxonomy" id="3034025"/>
    <lineage>
        <taxon>Archaea</taxon>
        <taxon>Methanobacteriati</taxon>
        <taxon>Methanobacteriota</taxon>
        <taxon>Stenosarchaea group</taxon>
        <taxon>Halobacteria</taxon>
        <taxon>Halobacteriales</taxon>
        <taxon>Haladaptataceae</taxon>
        <taxon>Halorussus</taxon>
    </lineage>
</organism>
<accession>A0ABD5WMD1</accession>
<dbReference type="PANTHER" id="PTHR38643">
    <property type="entry name" value="PURINE NUCLEOSIDE PERMEASE C285.05-RELATED"/>
    <property type="match status" value="1"/>
</dbReference>
<reference evidence="1 2" key="1">
    <citation type="journal article" date="2019" name="Int. J. Syst. Evol. Microbiol.">
        <title>The Global Catalogue of Microorganisms (GCM) 10K type strain sequencing project: providing services to taxonomists for standard genome sequencing and annotation.</title>
        <authorList>
            <consortium name="The Broad Institute Genomics Platform"/>
            <consortium name="The Broad Institute Genome Sequencing Center for Infectious Disease"/>
            <person name="Wu L."/>
            <person name="Ma J."/>
        </authorList>
    </citation>
    <scope>NUCLEOTIDE SEQUENCE [LARGE SCALE GENOMIC DNA]</scope>
    <source>
        <strain evidence="1 2">DT72</strain>
    </source>
</reference>
<keyword evidence="2" id="KW-1185">Reference proteome</keyword>
<dbReference type="RefSeq" id="WP_276282294.1">
    <property type="nucleotide sequence ID" value="NZ_CP119810.1"/>
</dbReference>
<gene>
    <name evidence="1" type="ORF">ACFQJ6_01350</name>
</gene>
<dbReference type="AlphaFoldDB" id="A0ABD5WMD1"/>
<dbReference type="Pfam" id="PF06516">
    <property type="entry name" value="NUP"/>
    <property type="match status" value="1"/>
</dbReference>
<name>A0ABD5WMD1_9EURY</name>
<proteinExistence type="predicted"/>
<sequence length="310" mass="33317">MKQSSAERDSPRSLDVLILPAFAAEDFALPDDEDAPSELDYWVDAYDFEREVRVPGANAPVYVTDHGVGVTPTGMGKVEAATTLTALLAAPELDLSDAYFVTAGVAGAPPNVATLGAVFLADAVVDWDLKHRWSDGGGPGADETRPIDLLKYRPRDYVYRLNDDLVESALNVAEGVELAADEEASAYCQRYDEATARSSPFVGVGATVCGDEFWHGRALAEQVEWLVERYDAGVYVTSEMEDFGTASALARFGALDRYLSVRGVVNFDRPAPGETPRESMDDGGLALELGLENAFRVASGIVDHLASRSA</sequence>